<reference evidence="3" key="1">
    <citation type="submission" date="2022-02" db="EMBL/GenBank/DDBJ databases">
        <authorList>
            <person name="Giguere J D."/>
        </authorList>
    </citation>
    <scope>NUCLEOTIDE SEQUENCE</scope>
    <source>
        <strain evidence="3">CCAP 1055/1</strain>
    </source>
</reference>
<feature type="region of interest" description="Disordered" evidence="1">
    <location>
        <begin position="71"/>
        <end position="102"/>
    </location>
</feature>
<dbReference type="EMBL" id="OU594960">
    <property type="protein sequence ID" value="CAG9283632.1"/>
    <property type="molecule type" value="Genomic_DNA"/>
</dbReference>
<evidence type="ECO:0000259" key="2">
    <source>
        <dbReference type="PROSITE" id="PS51819"/>
    </source>
</evidence>
<proteinExistence type="predicted"/>
<dbReference type="Gene3D" id="3.10.180.10">
    <property type="entry name" value="2,3-Dihydroxybiphenyl 1,2-Dioxygenase, domain 1"/>
    <property type="match status" value="1"/>
</dbReference>
<organism evidence="3">
    <name type="scientific">Phaeodactylum tricornutum</name>
    <name type="common">Diatom</name>
    <dbReference type="NCBI Taxonomy" id="2850"/>
    <lineage>
        <taxon>Eukaryota</taxon>
        <taxon>Sar</taxon>
        <taxon>Stramenopiles</taxon>
        <taxon>Ochrophyta</taxon>
        <taxon>Bacillariophyta</taxon>
        <taxon>Bacillariophyceae</taxon>
        <taxon>Bacillariophycidae</taxon>
        <taxon>Naviculales</taxon>
        <taxon>Phaeodactylaceae</taxon>
        <taxon>Phaeodactylum</taxon>
    </lineage>
</organism>
<feature type="compositionally biased region" description="Polar residues" evidence="1">
    <location>
        <begin position="71"/>
        <end position="87"/>
    </location>
</feature>
<sequence>MELLFRGNMSVGVVLSLLSLSLCSISAFQWFGHRRSPAPFRQNQNRNIKGTLTRPQLNHGGLGMVIKEGNSSNIDNQKYTPHLSTNGLKDGEPTHSMSQTSRLSHAMLKVPRVDETVRFWQAQGGTVLKSSLDDRHAYKSAFVALGNGTSTKDTFALELVPYEAPGFHVGNVVSYLGVSLLLQFRDNLLGAVKGEKPSNAGMSKTLSWDDEPNGIAIQSAASAPGDYFCRLALKSNDLEASRDFYTNLLGMQVKAADETMLCLRYEPSNADGLSRQGGVPTTLVLEYTKEPLNHGNCLDHVAIRTRANVEDEYRRLQQAFVKGEIDSKLYLKPTQMFGATVMGVKDPNGYRIVLASEV</sequence>
<dbReference type="InterPro" id="IPR037523">
    <property type="entry name" value="VOC_core"/>
</dbReference>
<accession>A0A8J9TCZ5</accession>
<evidence type="ECO:0000313" key="3">
    <source>
        <dbReference type="EMBL" id="CAG9283632.1"/>
    </source>
</evidence>
<name>A0A8J9TCZ5_PHATR</name>
<dbReference type="PROSITE" id="PS51819">
    <property type="entry name" value="VOC"/>
    <property type="match status" value="1"/>
</dbReference>
<dbReference type="InterPro" id="IPR029068">
    <property type="entry name" value="Glyas_Bleomycin-R_OHBP_Dase"/>
</dbReference>
<feature type="domain" description="VOC" evidence="2">
    <location>
        <begin position="227"/>
        <end position="357"/>
    </location>
</feature>
<dbReference type="AlphaFoldDB" id="A0A8J9TCZ5"/>
<evidence type="ECO:0000256" key="1">
    <source>
        <dbReference type="SAM" id="MobiDB-lite"/>
    </source>
</evidence>
<dbReference type="Proteomes" id="UP000836788">
    <property type="component" value="Chromosome 19"/>
</dbReference>
<gene>
    <name evidence="3" type="ORF">PTTT1_LOCUS23439</name>
</gene>
<protein>
    <recommendedName>
        <fullName evidence="2">VOC domain-containing protein</fullName>
    </recommendedName>
</protein>
<dbReference type="CDD" id="cd06587">
    <property type="entry name" value="VOC"/>
    <property type="match status" value="1"/>
</dbReference>
<dbReference type="SUPFAM" id="SSF54593">
    <property type="entry name" value="Glyoxalase/Bleomycin resistance protein/Dihydroxybiphenyl dioxygenase"/>
    <property type="match status" value="1"/>
</dbReference>
<dbReference type="Pfam" id="PF00903">
    <property type="entry name" value="Glyoxalase"/>
    <property type="match status" value="1"/>
</dbReference>
<dbReference type="InterPro" id="IPR004360">
    <property type="entry name" value="Glyas_Fos-R_dOase_dom"/>
</dbReference>